<comment type="cofactor">
    <cofactor evidence="3">
        <name>pyridoxal 5'-phosphate</name>
        <dbReference type="ChEBI" id="CHEBI:597326"/>
    </cofactor>
</comment>
<dbReference type="Proteomes" id="UP000264980">
    <property type="component" value="Chromosome"/>
</dbReference>
<dbReference type="RefSeq" id="WP_233480113.1">
    <property type="nucleotide sequence ID" value="NZ_CP013970.1"/>
</dbReference>
<evidence type="ECO:0000313" key="7">
    <source>
        <dbReference type="Proteomes" id="UP000264980"/>
    </source>
</evidence>
<accession>A0A345CTV9</accession>
<dbReference type="AlphaFoldDB" id="A0A345CTV9"/>
<dbReference type="PROSITE" id="PS01211">
    <property type="entry name" value="UPF0001"/>
    <property type="match status" value="1"/>
</dbReference>
<dbReference type="SUPFAM" id="SSF51419">
    <property type="entry name" value="PLP-binding barrel"/>
    <property type="match status" value="1"/>
</dbReference>
<organism evidence="6 7">
    <name type="scientific">Erwinia tracheiphila</name>
    <dbReference type="NCBI Taxonomy" id="65700"/>
    <lineage>
        <taxon>Bacteria</taxon>
        <taxon>Pseudomonadati</taxon>
        <taxon>Pseudomonadota</taxon>
        <taxon>Gammaproteobacteria</taxon>
        <taxon>Enterobacterales</taxon>
        <taxon>Erwiniaceae</taxon>
        <taxon>Erwinia</taxon>
    </lineage>
</organism>
<dbReference type="InterPro" id="IPR029066">
    <property type="entry name" value="PLP-binding_barrel"/>
</dbReference>
<comment type="function">
    <text evidence="2">Pyridoxal 5'-phosphate (PLP)-binding protein, which is involved in PLP homeostasis.</text>
</comment>
<comment type="subunit">
    <text evidence="2">Monomer.</text>
</comment>
<dbReference type="InterPro" id="IPR001608">
    <property type="entry name" value="Ala_racemase_N"/>
</dbReference>
<dbReference type="FunFam" id="3.20.20.10:FF:000004">
    <property type="entry name" value="Pyridoxal phosphate homeostasis protein"/>
    <property type="match status" value="1"/>
</dbReference>
<dbReference type="EMBL" id="CP013970">
    <property type="protein sequence ID" value="AXF76876.1"/>
    <property type="molecule type" value="Genomic_DNA"/>
</dbReference>
<reference evidence="6 7" key="1">
    <citation type="submission" date="2016-01" db="EMBL/GenBank/DDBJ databases">
        <authorList>
            <person name="Oliw E.H."/>
        </authorList>
    </citation>
    <scope>NUCLEOTIDE SEQUENCE [LARGE SCALE GENOMIC DNA]</scope>
    <source>
        <strain evidence="6 7">MDcuke</strain>
    </source>
</reference>
<name>A0A345CTV9_9GAMM</name>
<sequence length="235" mass="25814">MTSIQHNLQQVRQRIIAAARRCGRDPQEITLLAVSKTKPADAIAEAALAGQKYFGENYVQEGVDKITRFGDGSLVWHFIGPLQSNKSRLVAGHFDWCHTVDRLKIATRLNEQRPEDVPPLNVLIQVNISDEQSKSGIMLEALPALAREIALLPRLTLRGLMAIPAAETDYQRQLAVCQQMADAFSELKKVYSSADTLSLGMSDDMEAAIAAGSTMVRIGTAIFGARDYGTTHNNH</sequence>
<dbReference type="InterPro" id="IPR011078">
    <property type="entry name" value="PyrdxlP_homeostasis"/>
</dbReference>
<dbReference type="NCBIfam" id="TIGR00044">
    <property type="entry name" value="YggS family pyridoxal phosphate-dependent enzyme"/>
    <property type="match status" value="1"/>
</dbReference>
<protein>
    <recommendedName>
        <fullName evidence="2">Pyridoxal phosphate homeostasis protein</fullName>
        <shortName evidence="2">PLP homeostasis protein</shortName>
    </recommendedName>
</protein>
<feature type="modified residue" description="N6-(pyridoxal phosphate)lysine" evidence="2 3">
    <location>
        <position position="36"/>
    </location>
</feature>
<evidence type="ECO:0000256" key="1">
    <source>
        <dbReference type="ARBA" id="ARBA00022898"/>
    </source>
</evidence>
<comment type="similarity">
    <text evidence="2 4">Belongs to the pyridoxal phosphate-binding protein YggS/PROSC family.</text>
</comment>
<gene>
    <name evidence="6" type="ORF">AV903_13785</name>
</gene>
<keyword evidence="1 2" id="KW-0663">Pyridoxal phosphate</keyword>
<dbReference type="PIRSF" id="PIRSF004848">
    <property type="entry name" value="YBL036c_PLPDEIII"/>
    <property type="match status" value="1"/>
</dbReference>
<dbReference type="CDD" id="cd06824">
    <property type="entry name" value="PLPDE_III_Yggs_like"/>
    <property type="match status" value="1"/>
</dbReference>
<dbReference type="HAMAP" id="MF_02087">
    <property type="entry name" value="PLP_homeostasis"/>
    <property type="match status" value="1"/>
</dbReference>
<evidence type="ECO:0000256" key="2">
    <source>
        <dbReference type="HAMAP-Rule" id="MF_02087"/>
    </source>
</evidence>
<evidence type="ECO:0000259" key="5">
    <source>
        <dbReference type="Pfam" id="PF01168"/>
    </source>
</evidence>
<evidence type="ECO:0000256" key="4">
    <source>
        <dbReference type="RuleBase" id="RU004514"/>
    </source>
</evidence>
<evidence type="ECO:0000313" key="6">
    <source>
        <dbReference type="EMBL" id="AXF76876.1"/>
    </source>
</evidence>
<dbReference type="PANTHER" id="PTHR10146">
    <property type="entry name" value="PROLINE SYNTHETASE CO-TRANSCRIBED BACTERIAL HOMOLOG PROTEIN"/>
    <property type="match status" value="1"/>
</dbReference>
<dbReference type="Gene3D" id="3.20.20.10">
    <property type="entry name" value="Alanine racemase"/>
    <property type="match status" value="1"/>
</dbReference>
<proteinExistence type="inferred from homology"/>
<evidence type="ECO:0000256" key="3">
    <source>
        <dbReference type="PIRSR" id="PIRSR004848-1"/>
    </source>
</evidence>
<dbReference type="GO" id="GO:0030170">
    <property type="term" value="F:pyridoxal phosphate binding"/>
    <property type="evidence" value="ECO:0007669"/>
    <property type="project" value="UniProtKB-UniRule"/>
</dbReference>
<dbReference type="Pfam" id="PF01168">
    <property type="entry name" value="Ala_racemase_N"/>
    <property type="match status" value="1"/>
</dbReference>
<dbReference type="PANTHER" id="PTHR10146:SF14">
    <property type="entry name" value="PYRIDOXAL PHOSPHATE HOMEOSTASIS PROTEIN"/>
    <property type="match status" value="1"/>
</dbReference>
<feature type="domain" description="Alanine racemase N-terminal" evidence="5">
    <location>
        <begin position="5"/>
        <end position="226"/>
    </location>
</feature>